<comment type="subcellular location">
    <subcellularLocation>
        <location evidence="1 6">Nucleus</location>
    </subcellularLocation>
</comment>
<sequence length="186" mass="20641">MSYYDVDAILTEAEKVPCTFNFDSNELGYLDNNPAEPLVAGTQLSLPLWLAQMLASSTMASGESAVTMTLPEALSHEVVQALKADPRAVAVRERTANFYNLTDRMLDLFDDVPLAAVVRYSWIVRAAEISVLARRTGEDGNAAVGNSGPLGEEFLRGFDEWERKLFRVAHDARKDVKEWMDRGAKL</sequence>
<gene>
    <name evidence="9" type="primary">PSF3</name>
    <name evidence="9" type="ORF">Cpir12675_002987</name>
</gene>
<evidence type="ECO:0000259" key="8">
    <source>
        <dbReference type="Pfam" id="PF22466"/>
    </source>
</evidence>
<dbReference type="InterPro" id="IPR021151">
    <property type="entry name" value="GINS_A"/>
</dbReference>
<dbReference type="SUPFAM" id="SSF160059">
    <property type="entry name" value="PriA/YqbF domain"/>
    <property type="match status" value="1"/>
</dbReference>
<dbReference type="Gene3D" id="1.20.58.2050">
    <property type="match status" value="1"/>
</dbReference>
<dbReference type="SUPFAM" id="SSF158573">
    <property type="entry name" value="GINS helical bundle-like"/>
    <property type="match status" value="1"/>
</dbReference>
<organism evidence="9 10">
    <name type="scientific">Ceratocystis pirilliformis</name>
    <dbReference type="NCBI Taxonomy" id="259994"/>
    <lineage>
        <taxon>Eukaryota</taxon>
        <taxon>Fungi</taxon>
        <taxon>Dikarya</taxon>
        <taxon>Ascomycota</taxon>
        <taxon>Pezizomycotina</taxon>
        <taxon>Sordariomycetes</taxon>
        <taxon>Hypocreomycetidae</taxon>
        <taxon>Microascales</taxon>
        <taxon>Ceratocystidaceae</taxon>
        <taxon>Ceratocystis</taxon>
    </lineage>
</organism>
<dbReference type="InterPro" id="IPR036224">
    <property type="entry name" value="GINS_bundle-like_dom_sf"/>
</dbReference>
<comment type="caution">
    <text evidence="9">The sequence shown here is derived from an EMBL/GenBank/DDBJ whole genome shotgun (WGS) entry which is preliminary data.</text>
</comment>
<evidence type="ECO:0000256" key="1">
    <source>
        <dbReference type="ARBA" id="ARBA00004123"/>
    </source>
</evidence>
<feature type="domain" description="GINS subunit" evidence="7">
    <location>
        <begin position="74"/>
        <end position="180"/>
    </location>
</feature>
<evidence type="ECO:0000256" key="6">
    <source>
        <dbReference type="RuleBase" id="RU367161"/>
    </source>
</evidence>
<dbReference type="InterPro" id="IPR010492">
    <property type="entry name" value="GINS_Psf3"/>
</dbReference>
<dbReference type="CDD" id="cd11713">
    <property type="entry name" value="GINS_A_psf3"/>
    <property type="match status" value="1"/>
</dbReference>
<proteinExistence type="inferred from homology"/>
<dbReference type="PANTHER" id="PTHR22768:SF0">
    <property type="entry name" value="DNA REPLICATION COMPLEX GINS PROTEIN PSF3"/>
    <property type="match status" value="1"/>
</dbReference>
<dbReference type="Pfam" id="PF05916">
    <property type="entry name" value="Sld5"/>
    <property type="match status" value="1"/>
</dbReference>
<protein>
    <recommendedName>
        <fullName evidence="3 6">DNA replication complex GINS protein PSF3</fullName>
    </recommendedName>
</protein>
<comment type="similarity">
    <text evidence="2 6">Belongs to the GINS3/PSF3 family.</text>
</comment>
<evidence type="ECO:0000256" key="3">
    <source>
        <dbReference type="ARBA" id="ARBA00015140"/>
    </source>
</evidence>
<evidence type="ECO:0000313" key="10">
    <source>
        <dbReference type="Proteomes" id="UP001583280"/>
    </source>
</evidence>
<reference evidence="9 10" key="1">
    <citation type="journal article" date="2024" name="IMA Fungus">
        <title>IMA Genome - F19 : A genome assembly and annotation guide to empower mycologists, including annotated draft genome sequences of Ceratocystis pirilliformis, Diaporthe australafricana, Fusarium ophioides, Paecilomyces lecythidis, and Sporothrix stenoceras.</title>
        <authorList>
            <person name="Aylward J."/>
            <person name="Wilson A.M."/>
            <person name="Visagie C.M."/>
            <person name="Spraker J."/>
            <person name="Barnes I."/>
            <person name="Buitendag C."/>
            <person name="Ceriani C."/>
            <person name="Del Mar Angel L."/>
            <person name="du Plessis D."/>
            <person name="Fuchs T."/>
            <person name="Gasser K."/>
            <person name="Kramer D."/>
            <person name="Li W."/>
            <person name="Munsamy K."/>
            <person name="Piso A."/>
            <person name="Price J.L."/>
            <person name="Sonnekus B."/>
            <person name="Thomas C."/>
            <person name="van der Nest A."/>
            <person name="van Dijk A."/>
            <person name="van Heerden A."/>
            <person name="van Vuuren N."/>
            <person name="Yilmaz N."/>
            <person name="Duong T.A."/>
            <person name="van der Merwe N.A."/>
            <person name="Wingfield M.J."/>
            <person name="Wingfield B.D."/>
        </authorList>
    </citation>
    <scope>NUCLEOTIDE SEQUENCE [LARGE SCALE GENOMIC DNA]</scope>
    <source>
        <strain evidence="9 10">CMW 12675</strain>
    </source>
</reference>
<dbReference type="EMBL" id="JAWDJO010000064">
    <property type="protein sequence ID" value="KAL1896010.1"/>
    <property type="molecule type" value="Genomic_DNA"/>
</dbReference>
<keyword evidence="5 6" id="KW-0539">Nucleus</keyword>
<feature type="domain" description="DNA replication complex GINS protein PSF3 N-terminal" evidence="8">
    <location>
        <begin position="4"/>
        <end position="55"/>
    </location>
</feature>
<evidence type="ECO:0000259" key="7">
    <source>
        <dbReference type="Pfam" id="PF05916"/>
    </source>
</evidence>
<dbReference type="PANTHER" id="PTHR22768">
    <property type="entry name" value="DNA REPLICATION COMPLEX GINS PROTEIN PSF3"/>
    <property type="match status" value="1"/>
</dbReference>
<accession>A0ABR3Z7E3</accession>
<evidence type="ECO:0000256" key="4">
    <source>
        <dbReference type="ARBA" id="ARBA00022705"/>
    </source>
</evidence>
<evidence type="ECO:0000256" key="2">
    <source>
        <dbReference type="ARBA" id="ARBA00006343"/>
    </source>
</evidence>
<dbReference type="InterPro" id="IPR055221">
    <property type="entry name" value="PSF3_N"/>
</dbReference>
<comment type="function">
    <text evidence="6">The GINS complex plays an essential role in the initiation of DNA replication.</text>
</comment>
<keyword evidence="10" id="KW-1185">Reference proteome</keyword>
<evidence type="ECO:0000256" key="5">
    <source>
        <dbReference type="ARBA" id="ARBA00023242"/>
    </source>
</evidence>
<dbReference type="Pfam" id="PF22466">
    <property type="entry name" value="PSF3_N"/>
    <property type="match status" value="1"/>
</dbReference>
<comment type="subunit">
    <text evidence="6">Component of the GINS complex.</text>
</comment>
<dbReference type="InterPro" id="IPR038437">
    <property type="entry name" value="GINS_Psf3_sf"/>
</dbReference>
<dbReference type="CDD" id="cd21693">
    <property type="entry name" value="GINS_B_Psf3"/>
    <property type="match status" value="1"/>
</dbReference>
<keyword evidence="4 6" id="KW-0235">DNA replication</keyword>
<evidence type="ECO:0000313" key="9">
    <source>
        <dbReference type="EMBL" id="KAL1896010.1"/>
    </source>
</evidence>
<name>A0ABR3Z7E3_9PEZI</name>
<dbReference type="Proteomes" id="UP001583280">
    <property type="component" value="Unassembled WGS sequence"/>
</dbReference>